<evidence type="ECO:0000256" key="1">
    <source>
        <dbReference type="ARBA" id="ARBA00007637"/>
    </source>
</evidence>
<dbReference type="FunFam" id="3.40.50.720:FF:000077">
    <property type="entry name" value="L-threonine 3-dehydrogenase, mitochondrial"/>
    <property type="match status" value="1"/>
</dbReference>
<dbReference type="InterPro" id="IPR001509">
    <property type="entry name" value="Epimerase_deHydtase"/>
</dbReference>
<dbReference type="Pfam" id="PF01370">
    <property type="entry name" value="Epimerase"/>
    <property type="match status" value="1"/>
</dbReference>
<dbReference type="GO" id="GO:0006567">
    <property type="term" value="P:L-threonine catabolic process"/>
    <property type="evidence" value="ECO:0007669"/>
    <property type="project" value="TreeGrafter"/>
</dbReference>
<evidence type="ECO:0000313" key="3">
    <source>
        <dbReference type="EMBL" id="QAA76464.1"/>
    </source>
</evidence>
<dbReference type="EMBL" id="CP034928">
    <property type="protein sequence ID" value="QAA76464.1"/>
    <property type="molecule type" value="Genomic_DNA"/>
</dbReference>
<reference evidence="4" key="1">
    <citation type="submission" date="2018-12" db="EMBL/GenBank/DDBJ databases">
        <title>Complete genome sequence of an uncultured bacterium of the candidate phylum Bipolaricaulota.</title>
        <authorList>
            <person name="Kadnikov V.V."/>
            <person name="Mardanov A.V."/>
            <person name="Beletsky A.V."/>
            <person name="Frank Y.A."/>
            <person name="Karnachuk O.V."/>
            <person name="Ravin N.V."/>
        </authorList>
    </citation>
    <scope>NUCLEOTIDE SEQUENCE [LARGE SCALE GENOMIC DNA]</scope>
</reference>
<dbReference type="KEGG" id="bih:BIP78_0698"/>
<feature type="domain" description="NAD-dependent epimerase/dehydratase" evidence="2">
    <location>
        <begin position="3"/>
        <end position="240"/>
    </location>
</feature>
<dbReference type="InterPro" id="IPR036291">
    <property type="entry name" value="NAD(P)-bd_dom_sf"/>
</dbReference>
<organism evidence="3 4">
    <name type="scientific">Bipolaricaulis sibiricus</name>
    <dbReference type="NCBI Taxonomy" id="2501609"/>
    <lineage>
        <taxon>Bacteria</taxon>
        <taxon>Candidatus Bipolaricaulota</taxon>
        <taxon>Candidatus Bipolaricaulia</taxon>
        <taxon>Candidatus Bipolaricaulales</taxon>
        <taxon>Candidatus Bipolaricaulaceae</taxon>
        <taxon>Candidatus Bipolaricaulis</taxon>
    </lineage>
</organism>
<evidence type="ECO:0000259" key="2">
    <source>
        <dbReference type="Pfam" id="PF01370"/>
    </source>
</evidence>
<dbReference type="InterPro" id="IPR051225">
    <property type="entry name" value="NAD(P)_epim/dehydratase"/>
</dbReference>
<dbReference type="PANTHER" id="PTHR42687">
    <property type="entry name" value="L-THREONINE 3-DEHYDROGENASE"/>
    <property type="match status" value="1"/>
</dbReference>
<proteinExistence type="inferred from homology"/>
<evidence type="ECO:0000313" key="4">
    <source>
        <dbReference type="Proteomes" id="UP000287233"/>
    </source>
</evidence>
<accession>A0A410FU04</accession>
<dbReference type="Gene3D" id="3.40.50.720">
    <property type="entry name" value="NAD(P)-binding Rossmann-like Domain"/>
    <property type="match status" value="1"/>
</dbReference>
<dbReference type="AlphaFoldDB" id="A0A410FU04"/>
<protein>
    <submittedName>
        <fullName evidence="3">L-threonine 3-dehydrogenase</fullName>
    </submittedName>
</protein>
<gene>
    <name evidence="3" type="ORF">BIP78_0698</name>
</gene>
<dbReference type="Proteomes" id="UP000287233">
    <property type="component" value="Chromosome"/>
</dbReference>
<dbReference type="SUPFAM" id="SSF51735">
    <property type="entry name" value="NAD(P)-binding Rossmann-fold domains"/>
    <property type="match status" value="1"/>
</dbReference>
<comment type="similarity">
    <text evidence="1">Belongs to the NAD(P)-dependent epimerase/dehydratase family.</text>
</comment>
<name>A0A410FU04_BIPS1</name>
<dbReference type="GO" id="GO:0008743">
    <property type="term" value="F:L-threonine 3-dehydrogenase activity"/>
    <property type="evidence" value="ECO:0007669"/>
    <property type="project" value="TreeGrafter"/>
</dbReference>
<sequence>MRILVTGATGQIGSELTLELRRRYGGHQVVAAGHRKPASTDLAESGPFVSLDVTNRDALVRVIREHKIETVYHLAAVLSATGEQNPQRAWEVNVNGLYNLLELAREVGIAQIFHPSSIAVFGSRTPRDRTPQDTVLSPTTMYGVTKVTGELLADYYAHRYGLDIRGLRYPGIISSETPPGGGTTDYAVEMFYYAVEGKPYTCFVRDDTTLPMMYMPDCLRSAIELMEAPCARLRYRTYNITAMSFTAGELATEIRRHVPGFRVEYAPDFRQAIADTWPRSIDDSAARADWGWTPRYGLAEMVPEMLAALRRRHAAGQLYPTAG</sequence>
<dbReference type="PANTHER" id="PTHR42687:SF1">
    <property type="entry name" value="L-THREONINE 3-DEHYDROGENASE, MITOCHONDRIAL"/>
    <property type="match status" value="1"/>
</dbReference>